<evidence type="ECO:0000313" key="2">
    <source>
        <dbReference type="Proteomes" id="UP000241137"/>
    </source>
</evidence>
<reference evidence="1 2" key="1">
    <citation type="journal article" date="2014" name="Virus Genes">
        <title>Complete genome sequence of Courdo11 virus, a member of the family Mimiviridae.</title>
        <authorList>
            <person name="Yoosuf N."/>
            <person name="Pagnier I."/>
            <person name="Fournous G."/>
            <person name="Robert C."/>
            <person name="La Scola B."/>
            <person name="Raoult D."/>
            <person name="Colson P."/>
        </authorList>
    </citation>
    <scope>NUCLEOTIDE SEQUENCE [LARGE SCALE GENOMIC DNA]</scope>
</reference>
<dbReference type="Proteomes" id="UP000241137">
    <property type="component" value="Segment"/>
</dbReference>
<protein>
    <recommendedName>
        <fullName evidence="3">F-box and FNIP repeat-containing protein</fullName>
    </recommendedName>
</protein>
<sequence length="404" mass="46638">MLTFDNLCVDVILHICNFLASKDIIYFLSGNKFLNELKNYMYYDEICDYELIKNLEYYSRFRKIINVPNADNISKNVNFLCFNEKFTGTIKDKISKNIQHLGFPKNYDSDIYEYVPPNKINICCSEYINRRIFPTWKVNYIVSNVYNHAAHFDSNLKDACDFIINDNDTISIFNSQNDIIAVYDLNGNTIPINDSNISSTVANNKHTNQDNINYFFINEDSNDLFLGKKIINICTIGSRTFVICSRKDAENDKIYIYIFDSEGNFVDEFCSYNNCPFGNLLSIIPAPNKYVIKPCSCSTKRTQNMWMSCSRCSMTAPETHYIFPIGSYLISSCKNNGEARLNCFDYEGRYRGPLLNNAGLPMRLDGNLISKPYYKNDVIEIYFLSITSEITLLGSLTIDQIIHF</sequence>
<accession>K7YIJ0</accession>
<name>K7YIJ0_9VIRU</name>
<evidence type="ECO:0000313" key="1">
    <source>
        <dbReference type="EMBL" id="AFX93189.1"/>
    </source>
</evidence>
<evidence type="ECO:0008006" key="3">
    <source>
        <dbReference type="Google" id="ProtNLM"/>
    </source>
</evidence>
<organism evidence="1 2">
    <name type="scientific">Megavirus courdo11</name>
    <dbReference type="NCBI Taxonomy" id="1128140"/>
    <lineage>
        <taxon>Viruses</taxon>
        <taxon>Varidnaviria</taxon>
        <taxon>Bamfordvirae</taxon>
        <taxon>Nucleocytoviricota</taxon>
        <taxon>Megaviricetes</taxon>
        <taxon>Imitervirales</taxon>
        <taxon>Mimiviridae</taxon>
        <taxon>Megamimivirinae</taxon>
        <taxon>Megavirus</taxon>
        <taxon>Megavirus chilense</taxon>
    </lineage>
</organism>
<dbReference type="EMBL" id="JX975216">
    <property type="protein sequence ID" value="AFX93189.1"/>
    <property type="molecule type" value="Genomic_DNA"/>
</dbReference>
<gene>
    <name evidence="1" type="ORF">CE11_01163</name>
</gene>
<proteinExistence type="predicted"/>